<dbReference type="Gene3D" id="1.10.3210.10">
    <property type="entry name" value="Hypothetical protein af1432"/>
    <property type="match status" value="1"/>
</dbReference>
<dbReference type="EMBL" id="CP026604">
    <property type="protein sequence ID" value="AWB67706.1"/>
    <property type="molecule type" value="Genomic_DNA"/>
</dbReference>
<evidence type="ECO:0000313" key="2">
    <source>
        <dbReference type="EMBL" id="AWB67706.1"/>
    </source>
</evidence>
<dbReference type="SUPFAM" id="SSF109604">
    <property type="entry name" value="HD-domain/PDEase-like"/>
    <property type="match status" value="1"/>
</dbReference>
<dbReference type="OrthoDB" id="9784953at2"/>
<keyword evidence="3" id="KW-1185">Reference proteome</keyword>
<name>A0A2S0VU07_9ALTE</name>
<gene>
    <name evidence="2" type="ORF">C2869_15220</name>
</gene>
<reference evidence="2 3" key="1">
    <citation type="submission" date="2018-01" db="EMBL/GenBank/DDBJ databases">
        <title>Genome sequence of a Cantenovulum-like bacteria.</title>
        <authorList>
            <person name="Tan W.R."/>
            <person name="Lau N.-S."/>
            <person name="Go F."/>
            <person name="Amirul A.-A.A."/>
        </authorList>
    </citation>
    <scope>NUCLEOTIDE SEQUENCE [LARGE SCALE GENOMIC DNA]</scope>
    <source>
        <strain evidence="2 3">CCB-QB4</strain>
    </source>
</reference>
<dbReference type="PROSITE" id="PS51833">
    <property type="entry name" value="HDOD"/>
    <property type="match status" value="1"/>
</dbReference>
<accession>A0A2S0VU07</accession>
<feature type="domain" description="HDOD" evidence="1">
    <location>
        <begin position="19"/>
        <end position="213"/>
    </location>
</feature>
<dbReference type="AlphaFoldDB" id="A0A2S0VU07"/>
<dbReference type="InterPro" id="IPR052340">
    <property type="entry name" value="RNase_Y/CdgJ"/>
</dbReference>
<dbReference type="Pfam" id="PF08668">
    <property type="entry name" value="HDOD"/>
    <property type="match status" value="1"/>
</dbReference>
<dbReference type="InterPro" id="IPR013976">
    <property type="entry name" value="HDOD"/>
</dbReference>
<dbReference type="Proteomes" id="UP000244441">
    <property type="component" value="Chromosome"/>
</dbReference>
<dbReference type="PANTHER" id="PTHR33525:SF6">
    <property type="entry name" value="HDOD DOMAIN-CONTAINING PROTEIN"/>
    <property type="match status" value="1"/>
</dbReference>
<evidence type="ECO:0000259" key="1">
    <source>
        <dbReference type="PROSITE" id="PS51833"/>
    </source>
</evidence>
<dbReference type="PANTHER" id="PTHR33525">
    <property type="match status" value="1"/>
</dbReference>
<evidence type="ECO:0000313" key="3">
    <source>
        <dbReference type="Proteomes" id="UP000244441"/>
    </source>
</evidence>
<proteinExistence type="predicted"/>
<organism evidence="2 3">
    <name type="scientific">Saccharobesus litoralis</name>
    <dbReference type="NCBI Taxonomy" id="2172099"/>
    <lineage>
        <taxon>Bacteria</taxon>
        <taxon>Pseudomonadati</taxon>
        <taxon>Pseudomonadota</taxon>
        <taxon>Gammaproteobacteria</taxon>
        <taxon>Alteromonadales</taxon>
        <taxon>Alteromonadaceae</taxon>
        <taxon>Saccharobesus</taxon>
    </lineage>
</organism>
<dbReference type="KEGG" id="cate:C2869_15220"/>
<sequence>MAQALDMAIIDSALENFQIPPRPDLLIELQKEIEKPEPSVVNIANLVNQDLAITNFTLKVVNSPMFGFPKKVTSINHACSFLGLTKLVKLVTSILLRYEFLKDEGNNFETALWGSSALLADACFAIAQYLDLAQPDDAYSVGMFHNAGMALILQQQPEYSELLKEAYEQEHLTLGLYEEENIATSHEVLGFLIAQQWGIDSAISNVIAYHHSHNIIMTTGSYEEKQLFSVLKLAEHMINLPSLLTKTDIDIEWQKHGGQILDYLELEDYQLQDLGEMLYGFGVANIFHD</sequence>
<dbReference type="RefSeq" id="WP_108603776.1">
    <property type="nucleotide sequence ID" value="NZ_CP026604.1"/>
</dbReference>
<protein>
    <submittedName>
        <fullName evidence="2">Signal transduction protein</fullName>
    </submittedName>
</protein>